<dbReference type="EMBL" id="QSQN01000021">
    <property type="protein sequence ID" value="RGK39153.1"/>
    <property type="molecule type" value="Genomic_DNA"/>
</dbReference>
<comment type="caution">
    <text evidence="2">The sequence shown here is derived from an EMBL/GenBank/DDBJ whole genome shotgun (WGS) entry which is preliminary data.</text>
</comment>
<dbReference type="AlphaFoldDB" id="A0A3E4LNY1"/>
<dbReference type="PANTHER" id="PTHR34385">
    <property type="entry name" value="D-ALANYL-D-ALANINE CARBOXYPEPTIDASE"/>
    <property type="match status" value="1"/>
</dbReference>
<feature type="domain" description="D-alanyl-D-alanine carboxypeptidase-like core" evidence="1">
    <location>
        <begin position="81"/>
        <end position="213"/>
    </location>
</feature>
<dbReference type="PANTHER" id="PTHR34385:SF1">
    <property type="entry name" value="PEPTIDOGLYCAN L-ALANYL-D-GLUTAMATE ENDOPEPTIDASE CWLK"/>
    <property type="match status" value="1"/>
</dbReference>
<dbReference type="GO" id="GO:0004180">
    <property type="term" value="F:carboxypeptidase activity"/>
    <property type="evidence" value="ECO:0007669"/>
    <property type="project" value="UniProtKB-KW"/>
</dbReference>
<evidence type="ECO:0000313" key="2">
    <source>
        <dbReference type="EMBL" id="RGK39153.1"/>
    </source>
</evidence>
<protein>
    <submittedName>
        <fullName evidence="2">D-alanyl-D-alanine carboxypeptidase family protein</fullName>
    </submittedName>
</protein>
<proteinExistence type="predicted"/>
<keyword evidence="2" id="KW-0645">Protease</keyword>
<dbReference type="SUPFAM" id="SSF55166">
    <property type="entry name" value="Hedgehog/DD-peptidase"/>
    <property type="match status" value="1"/>
</dbReference>
<reference evidence="2 3" key="1">
    <citation type="submission" date="2018-08" db="EMBL/GenBank/DDBJ databases">
        <title>A genome reference for cultivated species of the human gut microbiota.</title>
        <authorList>
            <person name="Zou Y."/>
            <person name="Xue W."/>
            <person name="Luo G."/>
        </authorList>
    </citation>
    <scope>NUCLEOTIDE SEQUENCE [LARGE SCALE GENOMIC DNA]</scope>
    <source>
        <strain evidence="2 3">TF11-7</strain>
    </source>
</reference>
<evidence type="ECO:0000313" key="3">
    <source>
        <dbReference type="Proteomes" id="UP000260793"/>
    </source>
</evidence>
<gene>
    <name evidence="2" type="ORF">DXD17_08870</name>
</gene>
<dbReference type="Pfam" id="PF02557">
    <property type="entry name" value="VanY"/>
    <property type="match status" value="1"/>
</dbReference>
<dbReference type="RefSeq" id="WP_117688266.1">
    <property type="nucleotide sequence ID" value="NZ_QSQN01000021.1"/>
</dbReference>
<name>A0A3E4LNY1_9FIRM</name>
<dbReference type="Proteomes" id="UP000260793">
    <property type="component" value="Unassembled WGS sequence"/>
</dbReference>
<evidence type="ECO:0000259" key="1">
    <source>
        <dbReference type="Pfam" id="PF02557"/>
    </source>
</evidence>
<dbReference type="GO" id="GO:0006508">
    <property type="term" value="P:proteolysis"/>
    <property type="evidence" value="ECO:0007669"/>
    <property type="project" value="InterPro"/>
</dbReference>
<accession>A0A3E4LNY1</accession>
<dbReference type="Gene3D" id="3.30.1380.10">
    <property type="match status" value="1"/>
</dbReference>
<keyword evidence="2" id="KW-0121">Carboxypeptidase</keyword>
<dbReference type="InterPro" id="IPR058193">
    <property type="entry name" value="VanY/YodJ_core_dom"/>
</dbReference>
<dbReference type="InterPro" id="IPR003709">
    <property type="entry name" value="VanY-like_core_dom"/>
</dbReference>
<sequence length="234" mass="27028">MKRYTRRKSYKVKILFSLLFLIILCMMAGKVLNSDFTLLPLDNITHHVASEDNGWNLILVNRNSYIPDDYKVELTELSNGEKVDSRIYPELQEMFNDARAQGYGLFVREGYRTQEEQQQLLDEKIEAYENEGKSKSEAKKLAEQWVAIPGTSEHQLGIAVDINADTTKSSSDDVYSWLAENAHKYGFIKRYPSDKTDITGVINEPWHYRYVGKEAALEIYSQGMCLEEYIDTLE</sequence>
<organism evidence="2 3">
    <name type="scientific">[Ruminococcus] lactaris</name>
    <dbReference type="NCBI Taxonomy" id="46228"/>
    <lineage>
        <taxon>Bacteria</taxon>
        <taxon>Bacillati</taxon>
        <taxon>Bacillota</taxon>
        <taxon>Clostridia</taxon>
        <taxon>Lachnospirales</taxon>
        <taxon>Lachnospiraceae</taxon>
        <taxon>Mediterraneibacter</taxon>
    </lineage>
</organism>
<dbReference type="InterPro" id="IPR009045">
    <property type="entry name" value="Zn_M74/Hedgehog-like"/>
</dbReference>
<keyword evidence="2" id="KW-0378">Hydrolase</keyword>
<dbReference type="CDD" id="cd14852">
    <property type="entry name" value="LD-carboxypeptidase"/>
    <property type="match status" value="1"/>
</dbReference>
<dbReference type="InterPro" id="IPR052179">
    <property type="entry name" value="DD-CPase-like"/>
</dbReference>